<dbReference type="InterPro" id="IPR056698">
    <property type="entry name" value="DUF7796"/>
</dbReference>
<evidence type="ECO:0000259" key="1">
    <source>
        <dbReference type="Pfam" id="PF25072"/>
    </source>
</evidence>
<sequence>MAFLTSPFKLALLFRRWASELDRRLLLLLLLPLSLLLIASLSSSFSSSAVFGHLLSIFGRFEPLPSAELNRSRIAVCLVGGARRFELTGPSIIQRILIAYPNCDLFLHSPLDSNAYKFSLLRAAPRIASVKIFKPAPINATESQIRVLTAANSPNGIQGLLQYFHLVEGCLEMIQAHQLKNNFTYDWIIRTRVDGYWSARLQPEHFIPGRYVVPSGSAYNGLNDRFGVGDWNTSVAALSRLSLIPKLDAAGYEQLNSESAFKAQLMTHKISYMTRRIPFCVVTDREYDYPPGRFDVPVAAISSRGPLSGAKCRPCTAVCTGPCVALVMGSLDKGWSWTDWANDSLHLCDAHADWEHGWENIFDRAAGKKLASARMRAKGLGFGQCVNDFEVMKQKTASWLAPPGAEICRLGLPSG</sequence>
<reference evidence="2" key="1">
    <citation type="submission" date="2022-07" db="EMBL/GenBank/DDBJ databases">
        <authorList>
            <person name="Macas J."/>
            <person name="Novak P."/>
            <person name="Neumann P."/>
        </authorList>
    </citation>
    <scope>NUCLEOTIDE SEQUENCE</scope>
</reference>
<dbReference type="AlphaFoldDB" id="A0A9P0ZCE7"/>
<dbReference type="Proteomes" id="UP001152484">
    <property type="component" value="Unassembled WGS sequence"/>
</dbReference>
<organism evidence="2 3">
    <name type="scientific">Cuscuta europaea</name>
    <name type="common">European dodder</name>
    <dbReference type="NCBI Taxonomy" id="41803"/>
    <lineage>
        <taxon>Eukaryota</taxon>
        <taxon>Viridiplantae</taxon>
        <taxon>Streptophyta</taxon>
        <taxon>Embryophyta</taxon>
        <taxon>Tracheophyta</taxon>
        <taxon>Spermatophyta</taxon>
        <taxon>Magnoliopsida</taxon>
        <taxon>eudicotyledons</taxon>
        <taxon>Gunneridae</taxon>
        <taxon>Pentapetalae</taxon>
        <taxon>asterids</taxon>
        <taxon>lamiids</taxon>
        <taxon>Solanales</taxon>
        <taxon>Convolvulaceae</taxon>
        <taxon>Cuscuteae</taxon>
        <taxon>Cuscuta</taxon>
        <taxon>Cuscuta subgen. Cuscuta</taxon>
    </lineage>
</organism>
<protein>
    <recommendedName>
        <fullName evidence="1">DUF7796 domain-containing protein</fullName>
    </recommendedName>
</protein>
<dbReference type="PANTHER" id="PTHR35112">
    <property type="entry name" value="OS08G0360500 PROTEIN"/>
    <property type="match status" value="1"/>
</dbReference>
<feature type="domain" description="DUF7796" evidence="1">
    <location>
        <begin position="70"/>
        <end position="412"/>
    </location>
</feature>
<proteinExistence type="predicted"/>
<accession>A0A9P0ZCE7</accession>
<keyword evidence="3" id="KW-1185">Reference proteome</keyword>
<dbReference type="PANTHER" id="PTHR35112:SF1">
    <property type="entry name" value="RING_FYVE_PHD ZINC FINGER SUPERFAMILY PROTEIN"/>
    <property type="match status" value="1"/>
</dbReference>
<evidence type="ECO:0000313" key="2">
    <source>
        <dbReference type="EMBL" id="CAH9094846.1"/>
    </source>
</evidence>
<evidence type="ECO:0000313" key="3">
    <source>
        <dbReference type="Proteomes" id="UP001152484"/>
    </source>
</evidence>
<dbReference type="Pfam" id="PF25072">
    <property type="entry name" value="DUF7796"/>
    <property type="match status" value="1"/>
</dbReference>
<name>A0A9P0ZCE7_CUSEU</name>
<dbReference type="EMBL" id="CAMAPE010000032">
    <property type="protein sequence ID" value="CAH9094846.1"/>
    <property type="molecule type" value="Genomic_DNA"/>
</dbReference>
<dbReference type="OrthoDB" id="2016723at2759"/>
<comment type="caution">
    <text evidence="2">The sequence shown here is derived from an EMBL/GenBank/DDBJ whole genome shotgun (WGS) entry which is preliminary data.</text>
</comment>
<gene>
    <name evidence="2" type="ORF">CEURO_LOCUS12913</name>
</gene>